<evidence type="ECO:0000256" key="4">
    <source>
        <dbReference type="ARBA" id="ARBA00022692"/>
    </source>
</evidence>
<evidence type="ECO:0000256" key="3">
    <source>
        <dbReference type="ARBA" id="ARBA00022475"/>
    </source>
</evidence>
<keyword evidence="7 9" id="KW-0472">Membrane</keyword>
<dbReference type="CDD" id="cd06582">
    <property type="entry name" value="TM_PBP1_LivH_like"/>
    <property type="match status" value="1"/>
</dbReference>
<evidence type="ECO:0000256" key="7">
    <source>
        <dbReference type="ARBA" id="ARBA00023136"/>
    </source>
</evidence>
<keyword evidence="3" id="KW-1003">Cell membrane</keyword>
<evidence type="ECO:0000313" key="10">
    <source>
        <dbReference type="EMBL" id="SDC89699.1"/>
    </source>
</evidence>
<keyword evidence="11" id="KW-1185">Reference proteome</keyword>
<organism evidence="10 11">
    <name type="scientific">Paraburkholderia lycopersici</name>
    <dbReference type="NCBI Taxonomy" id="416944"/>
    <lineage>
        <taxon>Bacteria</taxon>
        <taxon>Pseudomonadati</taxon>
        <taxon>Pseudomonadota</taxon>
        <taxon>Betaproteobacteria</taxon>
        <taxon>Burkholderiales</taxon>
        <taxon>Burkholderiaceae</taxon>
        <taxon>Paraburkholderia</taxon>
    </lineage>
</organism>
<name>A0A1G6QBF6_9BURK</name>
<comment type="similarity">
    <text evidence="8">Belongs to the binding-protein-dependent transport system permease family. LivHM subfamily.</text>
</comment>
<sequence length="291" mass="29381">MNTLSFVLDLLSSAVIYALFGLAIVLAYRTSRVLMFCVGEIGMTSAYVLRSVWLWAGGTAGGLALAAAAALGVAALAGWGLYALLRRLSANGDHFVGTVVTIAASIFLEGLMSAVWNGETVQLPFPRGAVTLGGASLSIVSLGIVAAGGLLIAALLLAFYRTRAGIELQAVAGNWQLAVLSGIPAARWLAVAWIVAATVSAVAGIFSAAVSAVSASGAAVGFSGIVAAIMGGLTSPAGALAGAFMLAAGENVTSLYLDARYSVVVPVVLLVLLLALRPSGLSGRTERISRT</sequence>
<reference evidence="11" key="1">
    <citation type="submission" date="2016-09" db="EMBL/GenBank/DDBJ databases">
        <authorList>
            <person name="Varghese N."/>
            <person name="Submissions S."/>
        </authorList>
    </citation>
    <scope>NUCLEOTIDE SEQUENCE [LARGE SCALE GENOMIC DNA]</scope>
    <source>
        <strain evidence="11">TNe-862</strain>
    </source>
</reference>
<dbReference type="PANTHER" id="PTHR11795">
    <property type="entry name" value="BRANCHED-CHAIN AMINO ACID TRANSPORT SYSTEM PERMEASE PROTEIN LIVH"/>
    <property type="match status" value="1"/>
</dbReference>
<dbReference type="GO" id="GO:0006865">
    <property type="term" value="P:amino acid transport"/>
    <property type="evidence" value="ECO:0007669"/>
    <property type="project" value="UniProtKB-KW"/>
</dbReference>
<dbReference type="PANTHER" id="PTHR11795:SF450">
    <property type="entry name" value="ABC TRANSPORTER PERMEASE PROTEIN"/>
    <property type="match status" value="1"/>
</dbReference>
<feature type="transmembrane region" description="Helical" evidence="9">
    <location>
        <begin position="62"/>
        <end position="83"/>
    </location>
</feature>
<evidence type="ECO:0000256" key="1">
    <source>
        <dbReference type="ARBA" id="ARBA00004651"/>
    </source>
</evidence>
<evidence type="ECO:0000256" key="9">
    <source>
        <dbReference type="SAM" id="Phobius"/>
    </source>
</evidence>
<feature type="transmembrane region" description="Helical" evidence="9">
    <location>
        <begin position="95"/>
        <end position="116"/>
    </location>
</feature>
<gene>
    <name evidence="10" type="ORF">SAMN05421548_111156</name>
</gene>
<feature type="transmembrane region" description="Helical" evidence="9">
    <location>
        <begin position="136"/>
        <end position="159"/>
    </location>
</feature>
<keyword evidence="6 9" id="KW-1133">Transmembrane helix</keyword>
<dbReference type="Pfam" id="PF02653">
    <property type="entry name" value="BPD_transp_2"/>
    <property type="match status" value="1"/>
</dbReference>
<dbReference type="InterPro" id="IPR052157">
    <property type="entry name" value="BCAA_transport_permease"/>
</dbReference>
<feature type="transmembrane region" description="Helical" evidence="9">
    <location>
        <begin position="259"/>
        <end position="276"/>
    </location>
</feature>
<dbReference type="OrthoDB" id="9115386at2"/>
<dbReference type="Proteomes" id="UP000198908">
    <property type="component" value="Unassembled WGS sequence"/>
</dbReference>
<proteinExistence type="inferred from homology"/>
<accession>A0A1G6QBF6</accession>
<dbReference type="STRING" id="416944.SAMN05421548_111156"/>
<dbReference type="RefSeq" id="WP_091997567.1">
    <property type="nucleotide sequence ID" value="NZ_FMYQ01000011.1"/>
</dbReference>
<keyword evidence="4 9" id="KW-0812">Transmembrane</keyword>
<feature type="transmembrane region" description="Helical" evidence="9">
    <location>
        <begin position="225"/>
        <end position="247"/>
    </location>
</feature>
<evidence type="ECO:0000256" key="5">
    <source>
        <dbReference type="ARBA" id="ARBA00022970"/>
    </source>
</evidence>
<evidence type="ECO:0000256" key="6">
    <source>
        <dbReference type="ARBA" id="ARBA00022989"/>
    </source>
</evidence>
<keyword evidence="2" id="KW-0813">Transport</keyword>
<feature type="transmembrane region" description="Helical" evidence="9">
    <location>
        <begin position="6"/>
        <end position="26"/>
    </location>
</feature>
<dbReference type="GO" id="GO:0022857">
    <property type="term" value="F:transmembrane transporter activity"/>
    <property type="evidence" value="ECO:0007669"/>
    <property type="project" value="InterPro"/>
</dbReference>
<dbReference type="EMBL" id="FMYQ01000011">
    <property type="protein sequence ID" value="SDC89699.1"/>
    <property type="molecule type" value="Genomic_DNA"/>
</dbReference>
<protein>
    <submittedName>
        <fullName evidence="10">Branched-chain amino acid transport system permease protein</fullName>
    </submittedName>
</protein>
<feature type="transmembrane region" description="Helical" evidence="9">
    <location>
        <begin position="33"/>
        <end position="56"/>
    </location>
</feature>
<dbReference type="AlphaFoldDB" id="A0A1G6QBF6"/>
<evidence type="ECO:0000313" key="11">
    <source>
        <dbReference type="Proteomes" id="UP000198908"/>
    </source>
</evidence>
<evidence type="ECO:0000256" key="2">
    <source>
        <dbReference type="ARBA" id="ARBA00022448"/>
    </source>
</evidence>
<feature type="transmembrane region" description="Helical" evidence="9">
    <location>
        <begin position="191"/>
        <end position="213"/>
    </location>
</feature>
<comment type="subcellular location">
    <subcellularLocation>
        <location evidence="1">Cell membrane</location>
        <topology evidence="1">Multi-pass membrane protein</topology>
    </subcellularLocation>
</comment>
<keyword evidence="5" id="KW-0029">Amino-acid transport</keyword>
<evidence type="ECO:0000256" key="8">
    <source>
        <dbReference type="ARBA" id="ARBA00037998"/>
    </source>
</evidence>
<dbReference type="InterPro" id="IPR001851">
    <property type="entry name" value="ABC_transp_permease"/>
</dbReference>
<dbReference type="GO" id="GO:0005886">
    <property type="term" value="C:plasma membrane"/>
    <property type="evidence" value="ECO:0007669"/>
    <property type="project" value="UniProtKB-SubCell"/>
</dbReference>